<reference evidence="1 2" key="1">
    <citation type="submission" date="2019-03" db="EMBL/GenBank/DDBJ databases">
        <title>Draft genome of Massilia hortus sp. nov., a novel bacterial species of the Oxalobacteraceae family.</title>
        <authorList>
            <person name="Peta V."/>
            <person name="Raths R."/>
            <person name="Bucking H."/>
        </authorList>
    </citation>
    <scope>NUCLEOTIDE SEQUENCE [LARGE SCALE GENOMIC DNA]</scope>
    <source>
        <strain evidence="1 2">ONC3</strain>
    </source>
</reference>
<evidence type="ECO:0000313" key="1">
    <source>
        <dbReference type="EMBL" id="TFW34909.1"/>
    </source>
</evidence>
<dbReference type="GO" id="GO:0034194">
    <property type="term" value="P:D-galactonate catabolic process"/>
    <property type="evidence" value="ECO:0007669"/>
    <property type="project" value="InterPro"/>
</dbReference>
<proteinExistence type="predicted"/>
<keyword evidence="2" id="KW-1185">Reference proteome</keyword>
<dbReference type="Proteomes" id="UP000297258">
    <property type="component" value="Unassembled WGS sequence"/>
</dbReference>
<dbReference type="GO" id="GO:0008671">
    <property type="term" value="F:2-dehydro-3-deoxygalactonokinase activity"/>
    <property type="evidence" value="ECO:0007669"/>
    <property type="project" value="InterPro"/>
</dbReference>
<dbReference type="Pfam" id="PF05035">
    <property type="entry name" value="DGOK"/>
    <property type="match status" value="1"/>
</dbReference>
<keyword evidence="1" id="KW-0418">Kinase</keyword>
<keyword evidence="1" id="KW-0808">Transferase</keyword>
<protein>
    <submittedName>
        <fullName evidence="1">2-dehydro-3-deoxygalactonokinase</fullName>
    </submittedName>
</protein>
<dbReference type="Gene3D" id="3.30.420.300">
    <property type="entry name" value="2-keto-3-deoxy-galactonokinase, substrate binding domain"/>
    <property type="match status" value="1"/>
</dbReference>
<dbReference type="OrthoDB" id="256574at2"/>
<evidence type="ECO:0000313" key="2">
    <source>
        <dbReference type="Proteomes" id="UP000297258"/>
    </source>
</evidence>
<dbReference type="InterPro" id="IPR007729">
    <property type="entry name" value="DGOK"/>
</dbReference>
<dbReference type="EMBL" id="SPUM01000019">
    <property type="protein sequence ID" value="TFW34909.1"/>
    <property type="molecule type" value="Genomic_DNA"/>
</dbReference>
<dbReference type="InterPro" id="IPR042258">
    <property type="entry name" value="DGOK_N"/>
</dbReference>
<dbReference type="AlphaFoldDB" id="A0A4Y9T3T7"/>
<organism evidence="1 2">
    <name type="scientific">Massilia horti</name>
    <dbReference type="NCBI Taxonomy" id="2562153"/>
    <lineage>
        <taxon>Bacteria</taxon>
        <taxon>Pseudomonadati</taxon>
        <taxon>Pseudomonadota</taxon>
        <taxon>Betaproteobacteria</taxon>
        <taxon>Burkholderiales</taxon>
        <taxon>Oxalobacteraceae</taxon>
        <taxon>Telluria group</taxon>
        <taxon>Massilia</taxon>
    </lineage>
</organism>
<sequence length="321" mass="33594">MVNANARLVGLDWGSTSLRAFLLGPGGVLIEERSAKQGSTAMNGSAAAYESTLAQIAGDWLAAAPALPVLACGMVGSKHGWREAPYAACPAGEQQLAGGFVRVTAAGREIAIVPGMSCRTVGSAPDVMRGEETQIVGALAQRPDLAGACTFVLPGTHSKWAHVRENQVIDFATYMTGELFAVLRGHSVLGRLMIDQDEPDDDSFAAGVRAAAERTALAHQLFAVRTLGLFDELKPEALPDYLSGLLIGHEITAGLRERYIAGGEEQPLVLVGEPKLCALYESALHIFGSGVEASFPNTAPAGLWRLALEAGIVTGTEESGT</sequence>
<dbReference type="InterPro" id="IPR042257">
    <property type="entry name" value="DGOK_C"/>
</dbReference>
<gene>
    <name evidence="1" type="ORF">E4O92_02820</name>
</gene>
<name>A0A4Y9T3T7_9BURK</name>
<dbReference type="RefSeq" id="WP_135188235.1">
    <property type="nucleotide sequence ID" value="NZ_SPUM01000019.1"/>
</dbReference>
<accession>A0A4Y9T3T7</accession>
<dbReference type="Gene3D" id="3.30.420.310">
    <property type="entry name" value="2-keto-3-deoxy-galactonokinase, C-terminal domain"/>
    <property type="match status" value="1"/>
</dbReference>
<comment type="caution">
    <text evidence="1">The sequence shown here is derived from an EMBL/GenBank/DDBJ whole genome shotgun (WGS) entry which is preliminary data.</text>
</comment>
<dbReference type="CDD" id="cd24012">
    <property type="entry name" value="ASKHA_NBD_KDGal-kinase"/>
    <property type="match status" value="1"/>
</dbReference>